<dbReference type="PIRSF" id="PIRSF009180">
    <property type="entry name" value="UCP009180"/>
    <property type="match status" value="1"/>
</dbReference>
<dbReference type="Proteomes" id="UP000280405">
    <property type="component" value="Unassembled WGS sequence"/>
</dbReference>
<feature type="domain" description="Iron-binding zinc finger CDGSH type" evidence="5">
    <location>
        <begin position="61"/>
        <end position="95"/>
    </location>
</feature>
<comment type="caution">
    <text evidence="6">The sequence shown here is derived from an EMBL/GenBank/DDBJ whole genome shotgun (WGS) entry which is preliminary data.</text>
</comment>
<evidence type="ECO:0000313" key="7">
    <source>
        <dbReference type="Proteomes" id="UP000280405"/>
    </source>
</evidence>
<evidence type="ECO:0000313" key="6">
    <source>
        <dbReference type="EMBL" id="RKG39075.1"/>
    </source>
</evidence>
<feature type="domain" description="Iron-binding zinc finger CDGSH type" evidence="5">
    <location>
        <begin position="207"/>
        <end position="244"/>
    </location>
</feature>
<evidence type="ECO:0000256" key="1">
    <source>
        <dbReference type="ARBA" id="ARBA00022714"/>
    </source>
</evidence>
<dbReference type="InterPro" id="IPR016548">
    <property type="entry name" value="UCP009180"/>
</dbReference>
<dbReference type="SMART" id="SM00704">
    <property type="entry name" value="ZnF_CDGSH"/>
    <property type="match status" value="2"/>
</dbReference>
<name>A0A3A8EWW5_9GAMM</name>
<evidence type="ECO:0000256" key="2">
    <source>
        <dbReference type="ARBA" id="ARBA00022723"/>
    </source>
</evidence>
<evidence type="ECO:0000259" key="5">
    <source>
        <dbReference type="SMART" id="SM00704"/>
    </source>
</evidence>
<dbReference type="Gene3D" id="3.40.5.90">
    <property type="entry name" value="CDGSH iron-sulfur domain, mitoNEET-type"/>
    <property type="match status" value="2"/>
</dbReference>
<dbReference type="GO" id="GO:0046872">
    <property type="term" value="F:metal ion binding"/>
    <property type="evidence" value="ECO:0007669"/>
    <property type="project" value="UniProtKB-KW"/>
</dbReference>
<dbReference type="GO" id="GO:0051537">
    <property type="term" value="F:2 iron, 2 sulfur cluster binding"/>
    <property type="evidence" value="ECO:0007669"/>
    <property type="project" value="UniProtKB-KW"/>
</dbReference>
<reference evidence="6 7" key="1">
    <citation type="submission" date="2018-09" db="EMBL/GenBank/DDBJ databases">
        <title>The draft genome of Acinetobacter spp. strains.</title>
        <authorList>
            <person name="Qin J."/>
            <person name="Feng Y."/>
            <person name="Zong Z."/>
        </authorList>
    </citation>
    <scope>NUCLEOTIDE SEQUENCE [LARGE SCALE GENOMIC DNA]</scope>
    <source>
        <strain evidence="6 7">WCHAc060115</strain>
    </source>
</reference>
<dbReference type="GO" id="GO:0005737">
    <property type="term" value="C:cytoplasm"/>
    <property type="evidence" value="ECO:0007669"/>
    <property type="project" value="UniProtKB-ARBA"/>
</dbReference>
<accession>A0A3A8EWW5</accession>
<evidence type="ECO:0000256" key="4">
    <source>
        <dbReference type="ARBA" id="ARBA00023014"/>
    </source>
</evidence>
<dbReference type="Pfam" id="PF09360">
    <property type="entry name" value="zf-CDGSH"/>
    <property type="match status" value="2"/>
</dbReference>
<gene>
    <name evidence="6" type="ORF">D7V20_05850</name>
</gene>
<keyword evidence="4" id="KW-0411">Iron-sulfur</keyword>
<dbReference type="AlphaFoldDB" id="A0A3A8EWW5"/>
<dbReference type="OrthoDB" id="9795032at2"/>
<dbReference type="InterPro" id="IPR052950">
    <property type="entry name" value="CISD"/>
</dbReference>
<keyword evidence="3" id="KW-0408">Iron</keyword>
<protein>
    <submittedName>
        <fullName evidence="6">CDGSH iron-sulfur domain-containing protein</fullName>
    </submittedName>
</protein>
<dbReference type="PANTHER" id="PTHR46491:SF3">
    <property type="entry name" value="CDGSH IRON-SULFUR DOMAIN-CONTAINING PROTEIN 3, MITOCHONDRIAL"/>
    <property type="match status" value="1"/>
</dbReference>
<keyword evidence="7" id="KW-1185">Reference proteome</keyword>
<dbReference type="InterPro" id="IPR042216">
    <property type="entry name" value="MitoNEET_CISD"/>
</dbReference>
<keyword evidence="1" id="KW-0001">2Fe-2S</keyword>
<proteinExistence type="predicted"/>
<evidence type="ECO:0000256" key="3">
    <source>
        <dbReference type="ARBA" id="ARBA00023004"/>
    </source>
</evidence>
<organism evidence="6 7">
    <name type="scientific">Acinetobacter rongchengensis</name>
    <dbReference type="NCBI Taxonomy" id="2419601"/>
    <lineage>
        <taxon>Bacteria</taxon>
        <taxon>Pseudomonadati</taxon>
        <taxon>Pseudomonadota</taxon>
        <taxon>Gammaproteobacteria</taxon>
        <taxon>Moraxellales</taxon>
        <taxon>Moraxellaceae</taxon>
        <taxon>Acinetobacter</taxon>
    </lineage>
</organism>
<dbReference type="PANTHER" id="PTHR46491">
    <property type="entry name" value="CDGSH IRON SULFUR DOMAIN PROTEIN HOMOLOG"/>
    <property type="match status" value="1"/>
</dbReference>
<sequence length="248" mass="27579">MDSIKMTTQPRYIIQTGTTPAPETIYIQVTKDGPYLVHGSPKLLQVFIEKNETGNSGRYREGKTFESQDKMYLCRCGHSKKAPFCDGSHLKAGEDLTEAKNFTPLLEGSSEIDGPTQILTDNENYCAFSRFCDNGNRVWNEVQMQGKQHEQLTEFMVHNCAAGRLLVWDKKTLQPIEIAEDAGIYPIEDPGIGCSGPLMVRGGVRVESADGQSYEIRNRQALCRCGKSSNKPFCNGAHASVKYQDGIE</sequence>
<dbReference type="InterPro" id="IPR018967">
    <property type="entry name" value="FeS-contain_CDGSH-typ"/>
</dbReference>
<dbReference type="EMBL" id="RAXT01000007">
    <property type="protein sequence ID" value="RKG39075.1"/>
    <property type="molecule type" value="Genomic_DNA"/>
</dbReference>
<keyword evidence="2" id="KW-0479">Metal-binding</keyword>